<dbReference type="InterPro" id="IPR015837">
    <property type="entry name" value="UCP026622_CAAX_protease"/>
</dbReference>
<evidence type="ECO:0000256" key="1">
    <source>
        <dbReference type="SAM" id="Phobius"/>
    </source>
</evidence>
<keyword evidence="1" id="KW-1133">Transmembrane helix</keyword>
<dbReference type="EMBL" id="CP027433">
    <property type="protein sequence ID" value="AVM02284.1"/>
    <property type="molecule type" value="Genomic_DNA"/>
</dbReference>
<sequence length="217" mass="22182">MFGAELAVHFTHGASTRWLMAAVALVAAMLALGSGLTLDDLGLSRATRARGLRYSSWVVAGTVAVIAIGLAVPPVREFFHNDAYRELGPALVSALVLIPVLTVIPEELLFRGVLLGALLRRHSEAAAIGVQALLFGLWHVVTSLGLSEGNRGIAGAVGNGPAGVALGILGAVVFTGAAGVVFGWLRVRTGSLLPGIALHWAANGAGAIASALSWQIG</sequence>
<dbReference type="GO" id="GO:0004175">
    <property type="term" value="F:endopeptidase activity"/>
    <property type="evidence" value="ECO:0007669"/>
    <property type="project" value="UniProtKB-ARBA"/>
</dbReference>
<gene>
    <name evidence="3" type="ORF">C6V83_14575</name>
</gene>
<dbReference type="InterPro" id="IPR052710">
    <property type="entry name" value="CAAX_protease"/>
</dbReference>
<dbReference type="GO" id="GO:0006508">
    <property type="term" value="P:proteolysis"/>
    <property type="evidence" value="ECO:0007669"/>
    <property type="project" value="UniProtKB-KW"/>
</dbReference>
<feature type="transmembrane region" description="Helical" evidence="1">
    <location>
        <begin position="164"/>
        <end position="185"/>
    </location>
</feature>
<keyword evidence="1" id="KW-0472">Membrane</keyword>
<dbReference type="PANTHER" id="PTHR36435">
    <property type="entry name" value="SLR1288 PROTEIN"/>
    <property type="match status" value="1"/>
</dbReference>
<feature type="transmembrane region" description="Helical" evidence="1">
    <location>
        <begin position="125"/>
        <end position="144"/>
    </location>
</feature>
<name>A0A2S0KKS1_9ACTN</name>
<evidence type="ECO:0000259" key="2">
    <source>
        <dbReference type="Pfam" id="PF02517"/>
    </source>
</evidence>
<proteinExistence type="predicted"/>
<feature type="transmembrane region" description="Helical" evidence="1">
    <location>
        <begin position="197"/>
        <end position="216"/>
    </location>
</feature>
<keyword evidence="3" id="KW-0645">Protease</keyword>
<organism evidence="3 4">
    <name type="scientific">Gordonia iterans</name>
    <dbReference type="NCBI Taxonomy" id="1004901"/>
    <lineage>
        <taxon>Bacteria</taxon>
        <taxon>Bacillati</taxon>
        <taxon>Actinomycetota</taxon>
        <taxon>Actinomycetes</taxon>
        <taxon>Mycobacteriales</taxon>
        <taxon>Gordoniaceae</taxon>
        <taxon>Gordonia</taxon>
    </lineage>
</organism>
<feature type="domain" description="CAAX prenyl protease 2/Lysostaphin resistance protein A-like" evidence="2">
    <location>
        <begin position="91"/>
        <end position="204"/>
    </location>
</feature>
<dbReference type="Pfam" id="PF02517">
    <property type="entry name" value="Rce1-like"/>
    <property type="match status" value="1"/>
</dbReference>
<keyword evidence="3" id="KW-0482">Metalloprotease</keyword>
<accession>A0A2S0KKS1</accession>
<dbReference type="OrthoDB" id="3291654at2"/>
<dbReference type="PANTHER" id="PTHR36435:SF1">
    <property type="entry name" value="CAAX AMINO TERMINAL PROTEASE FAMILY PROTEIN"/>
    <property type="match status" value="1"/>
</dbReference>
<evidence type="ECO:0000313" key="3">
    <source>
        <dbReference type="EMBL" id="AVM02284.1"/>
    </source>
</evidence>
<reference evidence="3 4" key="1">
    <citation type="submission" date="2018-03" db="EMBL/GenBank/DDBJ databases">
        <title>Characteristics and genome of n-alkane degrading marine bacteria Gordonia iterans isolated from crude oil contaminated in Tae-an, South Korea.</title>
        <authorList>
            <person name="Lee S.-S."/>
            <person name="Kim H."/>
        </authorList>
    </citation>
    <scope>NUCLEOTIDE SEQUENCE [LARGE SCALE GENOMIC DNA]</scope>
    <source>
        <strain evidence="3 4">Co17</strain>
    </source>
</reference>
<keyword evidence="3" id="KW-0378">Hydrolase</keyword>
<feature type="transmembrane region" description="Helical" evidence="1">
    <location>
        <begin position="87"/>
        <end position="104"/>
    </location>
</feature>
<dbReference type="KEGG" id="git:C6V83_14575"/>
<dbReference type="PIRSF" id="PIRSF026622">
    <property type="entry name" value="Proteas_026622"/>
    <property type="match status" value="1"/>
</dbReference>
<dbReference type="InterPro" id="IPR003675">
    <property type="entry name" value="Rce1/LyrA-like_dom"/>
</dbReference>
<dbReference type="AlphaFoldDB" id="A0A2S0KKS1"/>
<keyword evidence="4" id="KW-1185">Reference proteome</keyword>
<feature type="transmembrane region" description="Helical" evidence="1">
    <location>
        <begin position="18"/>
        <end position="36"/>
    </location>
</feature>
<evidence type="ECO:0000313" key="4">
    <source>
        <dbReference type="Proteomes" id="UP000239814"/>
    </source>
</evidence>
<dbReference type="Proteomes" id="UP000239814">
    <property type="component" value="Chromosome"/>
</dbReference>
<dbReference type="GO" id="GO:0080120">
    <property type="term" value="P:CAAX-box protein maturation"/>
    <property type="evidence" value="ECO:0007669"/>
    <property type="project" value="UniProtKB-ARBA"/>
</dbReference>
<keyword evidence="1" id="KW-0812">Transmembrane</keyword>
<protein>
    <submittedName>
        <fullName evidence="3">CPBP family intramembrane metalloprotease</fullName>
    </submittedName>
</protein>
<dbReference type="GO" id="GO:0008237">
    <property type="term" value="F:metallopeptidase activity"/>
    <property type="evidence" value="ECO:0007669"/>
    <property type="project" value="UniProtKB-KW"/>
</dbReference>
<feature type="transmembrane region" description="Helical" evidence="1">
    <location>
        <begin position="57"/>
        <end position="75"/>
    </location>
</feature>